<keyword evidence="2" id="KW-1185">Reference proteome</keyword>
<dbReference type="Proteomes" id="UP000037510">
    <property type="component" value="Unassembled WGS sequence"/>
</dbReference>
<evidence type="ECO:0000313" key="1">
    <source>
        <dbReference type="EMBL" id="KOB72056.1"/>
    </source>
</evidence>
<dbReference type="EMBL" id="JTDY01002122">
    <property type="protein sequence ID" value="KOB72056.1"/>
    <property type="molecule type" value="Genomic_DNA"/>
</dbReference>
<gene>
    <name evidence="1" type="ORF">OBRU01_07408</name>
</gene>
<name>A0A0L7L9X2_OPEBR</name>
<dbReference type="AlphaFoldDB" id="A0A0L7L9X2"/>
<evidence type="ECO:0000313" key="2">
    <source>
        <dbReference type="Proteomes" id="UP000037510"/>
    </source>
</evidence>
<proteinExistence type="predicted"/>
<comment type="caution">
    <text evidence="1">The sequence shown here is derived from an EMBL/GenBank/DDBJ whole genome shotgun (WGS) entry which is preliminary data.</text>
</comment>
<dbReference type="STRING" id="104452.A0A0L7L9X2"/>
<reference evidence="1 2" key="1">
    <citation type="journal article" date="2015" name="Genome Biol. Evol.">
        <title>The genome of winter moth (Operophtera brumata) provides a genomic perspective on sexual dimorphism and phenology.</title>
        <authorList>
            <person name="Derks M.F."/>
            <person name="Smit S."/>
            <person name="Salis L."/>
            <person name="Schijlen E."/>
            <person name="Bossers A."/>
            <person name="Mateman C."/>
            <person name="Pijl A.S."/>
            <person name="de Ridder D."/>
            <person name="Groenen M.A."/>
            <person name="Visser M.E."/>
            <person name="Megens H.J."/>
        </authorList>
    </citation>
    <scope>NUCLEOTIDE SEQUENCE [LARGE SCALE GENOMIC DNA]</scope>
    <source>
        <strain evidence="1">WM2013NL</strain>
        <tissue evidence="1">Head and thorax</tissue>
    </source>
</reference>
<sequence length="69" mass="7816">MNISVTEFYRLYGFPGCSGCIDCTHVAIVPPAATMYDERSYVNRKNYHSINTQLVGNQQIICQKKEQIG</sequence>
<evidence type="ECO:0008006" key="3">
    <source>
        <dbReference type="Google" id="ProtNLM"/>
    </source>
</evidence>
<accession>A0A0L7L9X2</accession>
<protein>
    <recommendedName>
        <fullName evidence="3">Nuclease HARBI1</fullName>
    </recommendedName>
</protein>
<organism evidence="1 2">
    <name type="scientific">Operophtera brumata</name>
    <name type="common">Winter moth</name>
    <name type="synonym">Phalaena brumata</name>
    <dbReference type="NCBI Taxonomy" id="104452"/>
    <lineage>
        <taxon>Eukaryota</taxon>
        <taxon>Metazoa</taxon>
        <taxon>Ecdysozoa</taxon>
        <taxon>Arthropoda</taxon>
        <taxon>Hexapoda</taxon>
        <taxon>Insecta</taxon>
        <taxon>Pterygota</taxon>
        <taxon>Neoptera</taxon>
        <taxon>Endopterygota</taxon>
        <taxon>Lepidoptera</taxon>
        <taxon>Glossata</taxon>
        <taxon>Ditrysia</taxon>
        <taxon>Geometroidea</taxon>
        <taxon>Geometridae</taxon>
        <taxon>Larentiinae</taxon>
        <taxon>Operophtera</taxon>
    </lineage>
</organism>